<dbReference type="KEGG" id="str:Sterm_4113"/>
<dbReference type="InterPro" id="IPR050123">
    <property type="entry name" value="Prok_molybdopt-oxidoreductase"/>
</dbReference>
<sequence>MVNITINNISYKTDKSNTILKAASENGIEIPVFCNDKRLIPEASCRICLVEVEGAGKLIPACSAKVSDGMRIFTENERVINARKNILDLILADHDFDCPNCPKNGVCRLQEYCLKYDIKKSSYTRKSKIFDIDTSNNFYSFNPNRCILCRKCVRVCRELQGRDVLTASGRGVFTHIEPPFNTGLGNSRCVSCGNCISVCPVGALVPKRNIPFENDEIKKTRTTCVYCGVGCQMNLLTKGDKVVGTEPLDVVPNNGLLCVKGAFAYNFVNHKDRLKTPLIKKDGIFVESSFDEAITFIAEKLTNIKKIYGRESIAGLTSARCTNEENYLMQKFMRAVIGNNNIDHCARLCHATTVSGLAETVGSGAMTNSISEIEKADTIFVIGSNTTETHPVIGTYIQKAKRSGKNLIVADPRKIELAEKADIFMQLKVGTNIALLNGMMNVIISENLQNKDFIEERCENYSGLVSVTEIYTPEYTEKITGVPAKDIINAARLYAGSKNSTIIFSMGITQHTTGTENVFSVSNLAMLCGMIGRENTGINPLRGQNNVQGACDMGGLPNVYPGYQNVENNENRRKFEKAWNSSLSDKTGLTASEMIDSAEKNLLKALYIIGENPVVSEPDSSHTEKALKNLDFLIVQDIFMTETAKLADVILPASSFAEKNGTFTNTERRVQYVQKAIEPVRGTMEDWKILLLLMNKMGYRQNFSSTEEIMDEIAALTPQYGGITHKRILERGLGLQWPCPEKNHEGTPYLHKNTFSRGKGKFIPAAHRFPAEVPDNEYPVILTTGRILYQYHTMTMTGKNSGLMKTAGEIYMEIHPELAENLLLKQGETVKVSSRRGSIKVKAKITNKINKNTIFIPFHFAGGANILTNNALDHFAKEPELKACTVKIEKLYLDADCTEAR</sequence>
<reference evidence="16 17" key="2">
    <citation type="journal article" date="2010" name="Stand. Genomic Sci.">
        <title>Complete genome sequence of Sebaldella termitidis type strain (NCTC 11300).</title>
        <authorList>
            <person name="Harmon-Smith M."/>
            <person name="Celia L."/>
            <person name="Chertkov O."/>
            <person name="Lapidus A."/>
            <person name="Copeland A."/>
            <person name="Glavina Del Rio T."/>
            <person name="Nolan M."/>
            <person name="Lucas S."/>
            <person name="Tice H."/>
            <person name="Cheng J.F."/>
            <person name="Han C."/>
            <person name="Detter J.C."/>
            <person name="Bruce D."/>
            <person name="Goodwin L."/>
            <person name="Pitluck S."/>
            <person name="Pati A."/>
            <person name="Liolios K."/>
            <person name="Ivanova N."/>
            <person name="Mavromatis K."/>
            <person name="Mikhailova N."/>
            <person name="Chen A."/>
            <person name="Palaniappan K."/>
            <person name="Land M."/>
            <person name="Hauser L."/>
            <person name="Chang Y.J."/>
            <person name="Jeffries C.D."/>
            <person name="Brettin T."/>
            <person name="Goker M."/>
            <person name="Beck B."/>
            <person name="Bristow J."/>
            <person name="Eisen J.A."/>
            <person name="Markowitz V."/>
            <person name="Hugenholtz P."/>
            <person name="Kyrpides N.C."/>
            <person name="Klenk H.P."/>
            <person name="Chen F."/>
        </authorList>
    </citation>
    <scope>NUCLEOTIDE SEQUENCE [LARGE SCALE GENOMIC DNA]</scope>
    <source>
        <strain evidence="17">ATCC 33386 / NCTC 11300</strain>
    </source>
</reference>
<dbReference type="SUPFAM" id="SSF54292">
    <property type="entry name" value="2Fe-2S ferredoxin-like"/>
    <property type="match status" value="1"/>
</dbReference>
<dbReference type="GO" id="GO:0016020">
    <property type="term" value="C:membrane"/>
    <property type="evidence" value="ECO:0007669"/>
    <property type="project" value="TreeGrafter"/>
</dbReference>
<feature type="domain" description="4Fe-4S Mo/W bis-MGD-type" evidence="14">
    <location>
        <begin position="217"/>
        <end position="272"/>
    </location>
</feature>
<dbReference type="EMBL" id="CP001739">
    <property type="protein sequence ID" value="ACZ10945.1"/>
    <property type="molecule type" value="Genomic_DNA"/>
</dbReference>
<protein>
    <submittedName>
        <fullName evidence="16">Formate dehydrogenase, alpha subunit</fullName>
    </submittedName>
</protein>
<comment type="similarity">
    <text evidence="3">In the C-terminal section; belongs to the prokaryotic molybdopterin-containing oxidoreductase family.</text>
</comment>
<organism evidence="16 17">
    <name type="scientific">Sebaldella termitidis (strain ATCC 33386 / NCTC 11300)</name>
    <dbReference type="NCBI Taxonomy" id="526218"/>
    <lineage>
        <taxon>Bacteria</taxon>
        <taxon>Fusobacteriati</taxon>
        <taxon>Fusobacteriota</taxon>
        <taxon>Fusobacteriia</taxon>
        <taxon>Fusobacteriales</taxon>
        <taxon>Leptotrichiaceae</taxon>
        <taxon>Sebaldella</taxon>
    </lineage>
</organism>
<evidence type="ECO:0000256" key="9">
    <source>
        <dbReference type="ARBA" id="ARBA00023002"/>
    </source>
</evidence>
<evidence type="ECO:0000256" key="10">
    <source>
        <dbReference type="ARBA" id="ARBA00023004"/>
    </source>
</evidence>
<dbReference type="PROSITE" id="PS00490">
    <property type="entry name" value="MOLYBDOPTERIN_PROK_2"/>
    <property type="match status" value="1"/>
</dbReference>
<dbReference type="SMART" id="SM00929">
    <property type="entry name" value="NADH-G_4Fe-4S_3"/>
    <property type="match status" value="1"/>
</dbReference>
<dbReference type="GO" id="GO:0015942">
    <property type="term" value="P:formate metabolic process"/>
    <property type="evidence" value="ECO:0007669"/>
    <property type="project" value="InterPro"/>
</dbReference>
<evidence type="ECO:0000256" key="4">
    <source>
        <dbReference type="ARBA" id="ARBA00022485"/>
    </source>
</evidence>
<dbReference type="Gene3D" id="3.10.20.740">
    <property type="match status" value="1"/>
</dbReference>
<dbReference type="Pfam" id="PF04879">
    <property type="entry name" value="Molybdop_Fe4S4"/>
    <property type="match status" value="1"/>
</dbReference>
<dbReference type="InterPro" id="IPR006656">
    <property type="entry name" value="Mopterin_OxRdtase"/>
</dbReference>
<dbReference type="GO" id="GO:0003954">
    <property type="term" value="F:NADH dehydrogenase activity"/>
    <property type="evidence" value="ECO:0007669"/>
    <property type="project" value="TreeGrafter"/>
</dbReference>
<dbReference type="NCBIfam" id="TIGR01591">
    <property type="entry name" value="Fdh-alpha"/>
    <property type="match status" value="1"/>
</dbReference>
<dbReference type="Gene3D" id="2.20.25.90">
    <property type="entry name" value="ADC-like domains"/>
    <property type="match status" value="1"/>
</dbReference>
<dbReference type="GO" id="GO:0046872">
    <property type="term" value="F:metal ion binding"/>
    <property type="evidence" value="ECO:0007669"/>
    <property type="project" value="UniProtKB-KW"/>
</dbReference>
<keyword evidence="10" id="KW-0408">Iron</keyword>
<dbReference type="AlphaFoldDB" id="D1AGJ3"/>
<dbReference type="PROSITE" id="PS51669">
    <property type="entry name" value="4FE4S_MOW_BIS_MGD"/>
    <property type="match status" value="1"/>
</dbReference>
<comment type="cofactor">
    <cofactor evidence="1">
        <name>Mo-bis(molybdopterin guanine dinucleotide)</name>
        <dbReference type="ChEBI" id="CHEBI:60539"/>
    </cofactor>
</comment>
<evidence type="ECO:0000256" key="5">
    <source>
        <dbReference type="ARBA" id="ARBA00022505"/>
    </source>
</evidence>
<dbReference type="Gene3D" id="2.40.40.20">
    <property type="match status" value="1"/>
</dbReference>
<accession>D1AGJ3</accession>
<evidence type="ECO:0000256" key="8">
    <source>
        <dbReference type="ARBA" id="ARBA00022737"/>
    </source>
</evidence>
<dbReference type="CDD" id="cd00508">
    <property type="entry name" value="MopB_CT_Fdh-Nap-like"/>
    <property type="match status" value="1"/>
</dbReference>
<dbReference type="SUPFAM" id="SSF53706">
    <property type="entry name" value="Formate dehydrogenase/DMSO reductase, domains 1-3"/>
    <property type="match status" value="1"/>
</dbReference>
<keyword evidence="6" id="KW-0001">2Fe-2S</keyword>
<evidence type="ECO:0000259" key="14">
    <source>
        <dbReference type="PROSITE" id="PS51669"/>
    </source>
</evidence>
<dbReference type="Pfam" id="PF13510">
    <property type="entry name" value="Fer2_4"/>
    <property type="match status" value="1"/>
</dbReference>
<dbReference type="PROSITE" id="PS51085">
    <property type="entry name" value="2FE2S_FER_2"/>
    <property type="match status" value="1"/>
</dbReference>
<dbReference type="PROSITE" id="PS00551">
    <property type="entry name" value="MOLYBDOPTERIN_PROK_1"/>
    <property type="match status" value="1"/>
</dbReference>
<comment type="cofactor">
    <cofactor evidence="2">
        <name>[4Fe-4S] cluster</name>
        <dbReference type="ChEBI" id="CHEBI:49883"/>
    </cofactor>
</comment>
<dbReference type="InterPro" id="IPR017896">
    <property type="entry name" value="4Fe4S_Fe-S-bd"/>
</dbReference>
<dbReference type="InterPro" id="IPR041924">
    <property type="entry name" value="Formate_Dh-H_N"/>
</dbReference>
<evidence type="ECO:0000256" key="2">
    <source>
        <dbReference type="ARBA" id="ARBA00001966"/>
    </source>
</evidence>
<dbReference type="eggNOG" id="COG3383">
    <property type="taxonomic scope" value="Bacteria"/>
</dbReference>
<dbReference type="InterPro" id="IPR006655">
    <property type="entry name" value="Mopterin_OxRdtase_prok_CS"/>
</dbReference>
<dbReference type="InterPro" id="IPR006963">
    <property type="entry name" value="Mopterin_OxRdtase_4Fe-4S_dom"/>
</dbReference>
<dbReference type="HOGENOM" id="CLU_000422_2_2_0"/>
<dbReference type="PIRSF" id="PIRSF036643">
    <property type="entry name" value="FDH_alpha"/>
    <property type="match status" value="1"/>
</dbReference>
<keyword evidence="4" id="KW-0004">4Fe-4S</keyword>
<dbReference type="GO" id="GO:0043546">
    <property type="term" value="F:molybdopterin cofactor binding"/>
    <property type="evidence" value="ECO:0007669"/>
    <property type="project" value="InterPro"/>
</dbReference>
<evidence type="ECO:0000313" key="17">
    <source>
        <dbReference type="Proteomes" id="UP000000845"/>
    </source>
</evidence>
<dbReference type="SUPFAM" id="SSF54862">
    <property type="entry name" value="4Fe-4S ferredoxins"/>
    <property type="match status" value="1"/>
</dbReference>
<evidence type="ECO:0000313" key="16">
    <source>
        <dbReference type="EMBL" id="ACZ10945.1"/>
    </source>
</evidence>
<dbReference type="InterPro" id="IPR006478">
    <property type="entry name" value="Formate_DH_asu"/>
</dbReference>
<dbReference type="STRING" id="526218.Sterm_4113"/>
<feature type="domain" description="4Fe-4S ferredoxin-type" evidence="13">
    <location>
        <begin position="180"/>
        <end position="209"/>
    </location>
</feature>
<dbReference type="RefSeq" id="WP_012863520.1">
    <property type="nucleotide sequence ID" value="NC_013517.1"/>
</dbReference>
<feature type="domain" description="2Fe-2S ferredoxin-type" evidence="12">
    <location>
        <begin position="1"/>
        <end position="78"/>
    </location>
</feature>
<evidence type="ECO:0000256" key="7">
    <source>
        <dbReference type="ARBA" id="ARBA00022723"/>
    </source>
</evidence>
<dbReference type="Gene3D" id="3.40.50.740">
    <property type="match status" value="1"/>
</dbReference>
<feature type="domain" description="4Fe-4S His(Cys)3-ligated-type" evidence="15">
    <location>
        <begin position="78"/>
        <end position="117"/>
    </location>
</feature>
<evidence type="ECO:0000256" key="11">
    <source>
        <dbReference type="ARBA" id="ARBA00023014"/>
    </source>
</evidence>
<dbReference type="PROSITE" id="PS00198">
    <property type="entry name" value="4FE4S_FER_1"/>
    <property type="match status" value="1"/>
</dbReference>
<dbReference type="GO" id="GO:0051537">
    <property type="term" value="F:2 iron, 2 sulfur cluster binding"/>
    <property type="evidence" value="ECO:0007669"/>
    <property type="project" value="UniProtKB-KW"/>
</dbReference>
<dbReference type="InterPro" id="IPR019574">
    <property type="entry name" value="NADH_UbQ_OxRdtase_Gsu_4Fe4S-bd"/>
</dbReference>
<keyword evidence="17" id="KW-1185">Reference proteome</keyword>
<dbReference type="InterPro" id="IPR017900">
    <property type="entry name" value="4Fe4S_Fe_S_CS"/>
</dbReference>
<dbReference type="PANTHER" id="PTHR43105:SF14">
    <property type="entry name" value="FORMATE DEHYDROGENASE H"/>
    <property type="match status" value="1"/>
</dbReference>
<proteinExistence type="inferred from homology"/>
<keyword evidence="9" id="KW-0560">Oxidoreductase</keyword>
<evidence type="ECO:0000256" key="3">
    <source>
        <dbReference type="ARBA" id="ARBA00007023"/>
    </source>
</evidence>
<dbReference type="SUPFAM" id="SSF50692">
    <property type="entry name" value="ADC-like"/>
    <property type="match status" value="1"/>
</dbReference>
<dbReference type="Gene3D" id="3.30.70.20">
    <property type="match status" value="1"/>
</dbReference>
<dbReference type="Proteomes" id="UP000000845">
    <property type="component" value="Chromosome"/>
</dbReference>
<keyword evidence="7" id="KW-0479">Metal-binding</keyword>
<dbReference type="CDD" id="cd00207">
    <property type="entry name" value="fer2"/>
    <property type="match status" value="1"/>
</dbReference>
<evidence type="ECO:0000259" key="15">
    <source>
        <dbReference type="PROSITE" id="PS51839"/>
    </source>
</evidence>
<dbReference type="GO" id="GO:0008863">
    <property type="term" value="F:formate dehydrogenase (NAD+) activity"/>
    <property type="evidence" value="ECO:0007669"/>
    <property type="project" value="InterPro"/>
</dbReference>
<dbReference type="FunFam" id="2.40.40.20:FF:000005">
    <property type="entry name" value="Periplasmic nitrate reductase"/>
    <property type="match status" value="1"/>
</dbReference>
<reference evidence="17" key="1">
    <citation type="submission" date="2009-09" db="EMBL/GenBank/DDBJ databases">
        <title>The complete chromosome of Sebaldella termitidis ATCC 33386.</title>
        <authorList>
            <consortium name="US DOE Joint Genome Institute (JGI-PGF)"/>
            <person name="Lucas S."/>
            <person name="Copeland A."/>
            <person name="Lapidus A."/>
            <person name="Glavina del Rio T."/>
            <person name="Dalin E."/>
            <person name="Tice H."/>
            <person name="Bruce D."/>
            <person name="Goodwin L."/>
            <person name="Pitluck S."/>
            <person name="Kyrpides N."/>
            <person name="Mavromatis K."/>
            <person name="Ivanova N."/>
            <person name="Mikhailova N."/>
            <person name="Sims D."/>
            <person name="Meincke L."/>
            <person name="Brettin T."/>
            <person name="Detter J.C."/>
            <person name="Han C."/>
            <person name="Larimer F."/>
            <person name="Land M."/>
            <person name="Hauser L."/>
            <person name="Markowitz V."/>
            <person name="Cheng J.F."/>
            <person name="Hugenholtz P."/>
            <person name="Woyke T."/>
            <person name="Wu D."/>
            <person name="Eisen J.A."/>
        </authorList>
    </citation>
    <scope>NUCLEOTIDE SEQUENCE [LARGE SCALE GENOMIC DNA]</scope>
    <source>
        <strain evidence="17">ATCC 33386 / NCTC 11300</strain>
    </source>
</reference>
<dbReference type="Pfam" id="PF22117">
    <property type="entry name" value="Fer4_Nqo3"/>
    <property type="match status" value="1"/>
</dbReference>
<dbReference type="InterPro" id="IPR009010">
    <property type="entry name" value="Asp_de-COase-like_dom_sf"/>
</dbReference>
<gene>
    <name evidence="16" type="ordered locus">Sterm_4113</name>
</gene>
<dbReference type="FunFam" id="3.40.228.10:FF:000002">
    <property type="entry name" value="Formate dehydrogenase subunit alpha"/>
    <property type="match status" value="1"/>
</dbReference>
<keyword evidence="11" id="KW-0411">Iron-sulfur</keyword>
<dbReference type="PROSITE" id="PS51379">
    <property type="entry name" value="4FE4S_FER_2"/>
    <property type="match status" value="2"/>
</dbReference>
<evidence type="ECO:0000256" key="1">
    <source>
        <dbReference type="ARBA" id="ARBA00001942"/>
    </source>
</evidence>
<dbReference type="SMART" id="SM00926">
    <property type="entry name" value="Molybdop_Fe4S4"/>
    <property type="match status" value="1"/>
</dbReference>
<dbReference type="CDD" id="cd02753">
    <property type="entry name" value="MopB_Formate-Dh-H"/>
    <property type="match status" value="1"/>
</dbReference>
<dbReference type="InterPro" id="IPR001041">
    <property type="entry name" value="2Fe-2S_ferredoxin-type"/>
</dbReference>
<dbReference type="InterPro" id="IPR036010">
    <property type="entry name" value="2Fe-2S_ferredoxin-like_sf"/>
</dbReference>
<keyword evidence="8" id="KW-0677">Repeat</keyword>
<name>D1AGJ3_SEBTE</name>
<dbReference type="Gene3D" id="3.40.228.10">
    <property type="entry name" value="Dimethylsulfoxide Reductase, domain 2"/>
    <property type="match status" value="1"/>
</dbReference>
<dbReference type="FunFam" id="3.30.70.20:FF:000035">
    <property type="entry name" value="Iron hydrogenase 1"/>
    <property type="match status" value="1"/>
</dbReference>
<dbReference type="Pfam" id="PF01568">
    <property type="entry name" value="Molydop_binding"/>
    <property type="match status" value="1"/>
</dbReference>
<dbReference type="InterPro" id="IPR054351">
    <property type="entry name" value="NADH_UbQ_OxRdtase_ferredoxin"/>
</dbReference>
<feature type="domain" description="4Fe-4S ferredoxin-type" evidence="13">
    <location>
        <begin position="137"/>
        <end position="167"/>
    </location>
</feature>
<dbReference type="InterPro" id="IPR006657">
    <property type="entry name" value="MoPterin_dinucl-bd_dom"/>
</dbReference>
<evidence type="ECO:0000256" key="6">
    <source>
        <dbReference type="ARBA" id="ARBA00022714"/>
    </source>
</evidence>
<dbReference type="InterPro" id="IPR027467">
    <property type="entry name" value="MopterinOxRdtase_cofactor_BS"/>
</dbReference>
<dbReference type="GO" id="GO:0051539">
    <property type="term" value="F:4 iron, 4 sulfur cluster binding"/>
    <property type="evidence" value="ECO:0007669"/>
    <property type="project" value="UniProtKB-KW"/>
</dbReference>
<dbReference type="GO" id="GO:0022904">
    <property type="term" value="P:respiratory electron transport chain"/>
    <property type="evidence" value="ECO:0007669"/>
    <property type="project" value="TreeGrafter"/>
</dbReference>
<evidence type="ECO:0000259" key="13">
    <source>
        <dbReference type="PROSITE" id="PS51379"/>
    </source>
</evidence>
<keyword evidence="5" id="KW-0500">Molybdenum</keyword>
<dbReference type="PANTHER" id="PTHR43105">
    <property type="entry name" value="RESPIRATORY NITRATE REDUCTASE"/>
    <property type="match status" value="1"/>
</dbReference>
<dbReference type="Pfam" id="PF10588">
    <property type="entry name" value="NADH-G_4Fe-4S_3"/>
    <property type="match status" value="1"/>
</dbReference>
<evidence type="ECO:0000259" key="12">
    <source>
        <dbReference type="PROSITE" id="PS51085"/>
    </source>
</evidence>
<dbReference type="Pfam" id="PF00384">
    <property type="entry name" value="Molybdopterin"/>
    <property type="match status" value="1"/>
</dbReference>
<dbReference type="PROSITE" id="PS51839">
    <property type="entry name" value="4FE4S_HC3"/>
    <property type="match status" value="1"/>
</dbReference>